<organism evidence="1 2">
    <name type="scientific">Vigna angularis var. angularis</name>
    <dbReference type="NCBI Taxonomy" id="157739"/>
    <lineage>
        <taxon>Eukaryota</taxon>
        <taxon>Viridiplantae</taxon>
        <taxon>Streptophyta</taxon>
        <taxon>Embryophyta</taxon>
        <taxon>Tracheophyta</taxon>
        <taxon>Spermatophyta</taxon>
        <taxon>Magnoliopsida</taxon>
        <taxon>eudicotyledons</taxon>
        <taxon>Gunneridae</taxon>
        <taxon>Pentapetalae</taxon>
        <taxon>rosids</taxon>
        <taxon>fabids</taxon>
        <taxon>Fabales</taxon>
        <taxon>Fabaceae</taxon>
        <taxon>Papilionoideae</taxon>
        <taxon>50 kb inversion clade</taxon>
        <taxon>NPAAA clade</taxon>
        <taxon>indigoferoid/millettioid clade</taxon>
        <taxon>Phaseoleae</taxon>
        <taxon>Vigna</taxon>
    </lineage>
</organism>
<evidence type="ECO:0000313" key="1">
    <source>
        <dbReference type="EMBL" id="BAT85215.1"/>
    </source>
</evidence>
<protein>
    <submittedName>
        <fullName evidence="1">Uncharacterized protein</fullName>
    </submittedName>
</protein>
<dbReference type="Proteomes" id="UP000291084">
    <property type="component" value="Chromosome 4"/>
</dbReference>
<keyword evidence="2" id="KW-1185">Reference proteome</keyword>
<sequence length="76" mass="8598">FTTWHQSLLEFFQSLVSVDGSLKVSSFNLCLSNSMSSPTPIALTKFNLLLTHLTWMKPLASLNHVFLSLKITGFYF</sequence>
<feature type="non-terminal residue" evidence="1">
    <location>
        <position position="1"/>
    </location>
</feature>
<gene>
    <name evidence="1" type="primary">Vigan.04G273700</name>
    <name evidence="1" type="ORF">VIGAN_04273700</name>
</gene>
<proteinExistence type="predicted"/>
<name>A0A0S3RXP5_PHAAN</name>
<evidence type="ECO:0000313" key="2">
    <source>
        <dbReference type="Proteomes" id="UP000291084"/>
    </source>
</evidence>
<reference evidence="1 2" key="1">
    <citation type="journal article" date="2015" name="Sci. Rep.">
        <title>The power of single molecule real-time sequencing technology in the de novo assembly of a eukaryotic genome.</title>
        <authorList>
            <person name="Sakai H."/>
            <person name="Naito K."/>
            <person name="Ogiso-Tanaka E."/>
            <person name="Takahashi Y."/>
            <person name="Iseki K."/>
            <person name="Muto C."/>
            <person name="Satou K."/>
            <person name="Teruya K."/>
            <person name="Shiroma A."/>
            <person name="Shimoji M."/>
            <person name="Hirano T."/>
            <person name="Itoh T."/>
            <person name="Kaga A."/>
            <person name="Tomooka N."/>
        </authorList>
    </citation>
    <scope>NUCLEOTIDE SEQUENCE [LARGE SCALE GENOMIC DNA]</scope>
    <source>
        <strain evidence="2">cv. Shumari</strain>
    </source>
</reference>
<dbReference type="EMBL" id="AP015037">
    <property type="protein sequence ID" value="BAT85215.1"/>
    <property type="molecule type" value="Genomic_DNA"/>
</dbReference>
<accession>A0A0S3RXP5</accession>
<dbReference type="AlphaFoldDB" id="A0A0S3RXP5"/>